<reference evidence="4 5" key="1">
    <citation type="journal article" date="2011" name="Proc. Natl. Acad. Sci. U.S.A.">
        <title>Comparative genomics of xylose-fermenting fungi for enhanced biofuel production.</title>
        <authorList>
            <person name="Wohlbach D.J."/>
            <person name="Kuo A."/>
            <person name="Sato T.K."/>
            <person name="Potts K.M."/>
            <person name="Salamov A.A."/>
            <person name="LaButti K.M."/>
            <person name="Sun H."/>
            <person name="Clum A."/>
            <person name="Pangilinan J.L."/>
            <person name="Lindquist E.A."/>
            <person name="Lucas S."/>
            <person name="Lapidus A."/>
            <person name="Jin M."/>
            <person name="Gunawan C."/>
            <person name="Balan V."/>
            <person name="Dale B.E."/>
            <person name="Jeffries T.W."/>
            <person name="Zinkel R."/>
            <person name="Barry K.W."/>
            <person name="Grigoriev I.V."/>
            <person name="Gasch A.P."/>
        </authorList>
    </citation>
    <scope>NUCLEOTIDE SEQUENCE [LARGE SCALE GENOMIC DNA]</scope>
    <source>
        <strain evidence="5">NRRL Y-27907 / 11-Y1</strain>
    </source>
</reference>
<organism evidence="5">
    <name type="scientific">Spathaspora passalidarum (strain NRRL Y-27907 / 11-Y1)</name>
    <dbReference type="NCBI Taxonomy" id="619300"/>
    <lineage>
        <taxon>Eukaryota</taxon>
        <taxon>Fungi</taxon>
        <taxon>Dikarya</taxon>
        <taxon>Ascomycota</taxon>
        <taxon>Saccharomycotina</taxon>
        <taxon>Pichiomycetes</taxon>
        <taxon>Debaryomycetaceae</taxon>
        <taxon>Spathaspora</taxon>
    </lineage>
</organism>
<dbReference type="HOGENOM" id="CLU_2348025_0_0_1"/>
<dbReference type="EMBL" id="GL996505">
    <property type="protein sequence ID" value="EGW30466.1"/>
    <property type="molecule type" value="Genomic_DNA"/>
</dbReference>
<name>G3AU90_SPAPN</name>
<accession>G3AU90</accession>
<feature type="region of interest" description="Disordered" evidence="3">
    <location>
        <begin position="65"/>
        <end position="97"/>
    </location>
</feature>
<dbReference type="Proteomes" id="UP000000709">
    <property type="component" value="Unassembled WGS sequence"/>
</dbReference>
<sequence>MLRRPATKIRLSPEDILEYDESLQRQQEQEQLQLQQKQQQEEQYKQQQQNSSSILQEQINTNDFLSGMNYKSGSSSVGTSSKQPSQSRDERIGVRKN</sequence>
<dbReference type="GO" id="GO:0031145">
    <property type="term" value="P:anaphase-promoting complex-dependent catabolic process"/>
    <property type="evidence" value="ECO:0007669"/>
    <property type="project" value="InterPro"/>
</dbReference>
<dbReference type="GeneID" id="18874688"/>
<dbReference type="OMA" id="HDQNHND"/>
<feature type="compositionally biased region" description="Low complexity" evidence="3">
    <location>
        <begin position="71"/>
        <end position="86"/>
    </location>
</feature>
<dbReference type="InParanoid" id="G3AU90"/>
<dbReference type="eggNOG" id="ENOG502RQDI">
    <property type="taxonomic scope" value="Eukaryota"/>
</dbReference>
<evidence type="ECO:0000313" key="4">
    <source>
        <dbReference type="EMBL" id="EGW30466.1"/>
    </source>
</evidence>
<feature type="compositionally biased region" description="Basic and acidic residues" evidence="3">
    <location>
        <begin position="87"/>
        <end position="97"/>
    </location>
</feature>
<keyword evidence="1" id="KW-0833">Ubl conjugation pathway</keyword>
<dbReference type="Pfam" id="PF10471">
    <property type="entry name" value="ANAPC_CDC26"/>
    <property type="match status" value="1"/>
</dbReference>
<dbReference type="RefSeq" id="XP_007377437.1">
    <property type="nucleotide sequence ID" value="XM_007377375.1"/>
</dbReference>
<gene>
    <name evidence="4" type="ORF">SPAPADRAFT_63295</name>
</gene>
<keyword evidence="2" id="KW-0175">Coiled coil</keyword>
<evidence type="ECO:0000256" key="2">
    <source>
        <dbReference type="SAM" id="Coils"/>
    </source>
</evidence>
<protein>
    <submittedName>
        <fullName evidence="4">Uncharacterized protein</fullName>
    </submittedName>
</protein>
<proteinExistence type="predicted"/>
<evidence type="ECO:0000313" key="5">
    <source>
        <dbReference type="Proteomes" id="UP000000709"/>
    </source>
</evidence>
<dbReference type="GO" id="GO:0005680">
    <property type="term" value="C:anaphase-promoting complex"/>
    <property type="evidence" value="ECO:0007669"/>
    <property type="project" value="InterPro"/>
</dbReference>
<dbReference type="AlphaFoldDB" id="G3AU90"/>
<evidence type="ECO:0000256" key="3">
    <source>
        <dbReference type="SAM" id="MobiDB-lite"/>
    </source>
</evidence>
<keyword evidence="5" id="KW-1185">Reference proteome</keyword>
<feature type="coiled-coil region" evidence="2">
    <location>
        <begin position="20"/>
        <end position="57"/>
    </location>
</feature>
<dbReference type="KEGG" id="spaa:SPAPADRAFT_63295"/>
<dbReference type="InterPro" id="IPR018860">
    <property type="entry name" value="APC_suCDC26"/>
</dbReference>
<evidence type="ECO:0000256" key="1">
    <source>
        <dbReference type="ARBA" id="ARBA00022786"/>
    </source>
</evidence>